<dbReference type="EMBL" id="CAUYUE010000004">
    <property type="protein sequence ID" value="CAK0767295.1"/>
    <property type="molecule type" value="Genomic_DNA"/>
</dbReference>
<organism evidence="1 2">
    <name type="scientific">Coccomyxa viridis</name>
    <dbReference type="NCBI Taxonomy" id="1274662"/>
    <lineage>
        <taxon>Eukaryota</taxon>
        <taxon>Viridiplantae</taxon>
        <taxon>Chlorophyta</taxon>
        <taxon>core chlorophytes</taxon>
        <taxon>Trebouxiophyceae</taxon>
        <taxon>Trebouxiophyceae incertae sedis</taxon>
        <taxon>Coccomyxaceae</taxon>
        <taxon>Coccomyxa</taxon>
    </lineage>
</organism>
<keyword evidence="2" id="KW-1185">Reference proteome</keyword>
<gene>
    <name evidence="1" type="ORF">CVIRNUC_003446</name>
</gene>
<protein>
    <submittedName>
        <fullName evidence="1">Uncharacterized protein</fullName>
    </submittedName>
</protein>
<evidence type="ECO:0000313" key="1">
    <source>
        <dbReference type="EMBL" id="CAK0767295.1"/>
    </source>
</evidence>
<sequence>MWFRYHRPERDAAMDHIHTAAQKLALSDAEEGRYVAVLKIFNHALPHLVRLRRGKAVLGRDIVYTLALFWHRDAATQAAGHALGQVAGTDFDKAPPMSMRTTVVHAFLHDMCEKDGLDSVEITNQAILCLQDSLQSLVSHENDTSGDNECIVAALRLAP</sequence>
<proteinExistence type="predicted"/>
<evidence type="ECO:0000313" key="2">
    <source>
        <dbReference type="Proteomes" id="UP001314263"/>
    </source>
</evidence>
<dbReference type="AlphaFoldDB" id="A0AAV1HYQ2"/>
<reference evidence="1 2" key="1">
    <citation type="submission" date="2023-10" db="EMBL/GenBank/DDBJ databases">
        <authorList>
            <person name="Maclean D."/>
            <person name="Macfadyen A."/>
        </authorList>
    </citation>
    <scope>NUCLEOTIDE SEQUENCE [LARGE SCALE GENOMIC DNA]</scope>
</reference>
<accession>A0AAV1HYQ2</accession>
<comment type="caution">
    <text evidence="1">The sequence shown here is derived from an EMBL/GenBank/DDBJ whole genome shotgun (WGS) entry which is preliminary data.</text>
</comment>
<name>A0AAV1HYQ2_9CHLO</name>
<dbReference type="Proteomes" id="UP001314263">
    <property type="component" value="Unassembled WGS sequence"/>
</dbReference>